<accession>A0A8D9B8F1</accession>
<feature type="compositionally biased region" description="Polar residues" evidence="1">
    <location>
        <begin position="166"/>
        <end position="176"/>
    </location>
</feature>
<feature type="compositionally biased region" description="Basic and acidic residues" evidence="1">
    <location>
        <begin position="90"/>
        <end position="129"/>
    </location>
</feature>
<proteinExistence type="predicted"/>
<keyword evidence="2" id="KW-0732">Signal</keyword>
<evidence type="ECO:0000256" key="1">
    <source>
        <dbReference type="SAM" id="MobiDB-lite"/>
    </source>
</evidence>
<dbReference type="AlphaFoldDB" id="A0A8D9B8F1"/>
<feature type="chain" id="PRO_5036262824" evidence="2">
    <location>
        <begin position="17"/>
        <end position="292"/>
    </location>
</feature>
<protein>
    <submittedName>
        <fullName evidence="3">Uncharacterized protein</fullName>
    </submittedName>
</protein>
<evidence type="ECO:0000256" key="2">
    <source>
        <dbReference type="SAM" id="SignalP"/>
    </source>
</evidence>
<feature type="region of interest" description="Disordered" evidence="1">
    <location>
        <begin position="158"/>
        <end position="187"/>
    </location>
</feature>
<evidence type="ECO:0000313" key="3">
    <source>
        <dbReference type="EMBL" id="CAG6780543.1"/>
    </source>
</evidence>
<name>A0A8D9B8F1_9HEMI</name>
<feature type="region of interest" description="Disordered" evidence="1">
    <location>
        <begin position="83"/>
        <end position="138"/>
    </location>
</feature>
<reference evidence="3" key="1">
    <citation type="submission" date="2021-05" db="EMBL/GenBank/DDBJ databases">
        <authorList>
            <person name="Alioto T."/>
            <person name="Alioto T."/>
            <person name="Gomez Garrido J."/>
        </authorList>
    </citation>
    <scope>NUCLEOTIDE SEQUENCE</scope>
</reference>
<dbReference type="EMBL" id="HBUF01442581">
    <property type="protein sequence ID" value="CAG6743033.1"/>
    <property type="molecule type" value="Transcribed_RNA"/>
</dbReference>
<dbReference type="EMBL" id="HBUF01618938">
    <property type="protein sequence ID" value="CAG6780543.1"/>
    <property type="molecule type" value="Transcribed_RNA"/>
</dbReference>
<sequence length="292" mass="33878">MAVILLTFMLVGSVLSTLKSQDFHEEKAHEVYDNFFQGSFKKEDNLLGSITKGNKKEIEIIMPIVDTGQTNKHPLQRMRREIETTTTRLDQTDHTNYEKQNGQDHERENIGQESKEDQETESQHNEHYPGQDSGLDDGLRNTLKRAFKLKYQMNVDARNYKEKNNETSQQNGTLGHQDTEDDEDSDYDSEELFDENINEIGSSEEPFINKTIPLMFPVYDGNKIVPGQKIMMNTPYQRRGNVIRFPSNYKEPLRRMQKYAKGKWGDFPLDARGLGSNTPRVGMQLCQRPTWF</sequence>
<feature type="signal peptide" evidence="2">
    <location>
        <begin position="1"/>
        <end position="16"/>
    </location>
</feature>
<organism evidence="3">
    <name type="scientific">Cacopsylla melanoneura</name>
    <dbReference type="NCBI Taxonomy" id="428564"/>
    <lineage>
        <taxon>Eukaryota</taxon>
        <taxon>Metazoa</taxon>
        <taxon>Ecdysozoa</taxon>
        <taxon>Arthropoda</taxon>
        <taxon>Hexapoda</taxon>
        <taxon>Insecta</taxon>
        <taxon>Pterygota</taxon>
        <taxon>Neoptera</taxon>
        <taxon>Paraneoptera</taxon>
        <taxon>Hemiptera</taxon>
        <taxon>Sternorrhyncha</taxon>
        <taxon>Psylloidea</taxon>
        <taxon>Psyllidae</taxon>
        <taxon>Psyllinae</taxon>
        <taxon>Cacopsylla</taxon>
    </lineage>
</organism>